<dbReference type="InterPro" id="IPR017455">
    <property type="entry name" value="Znf_FYVE-rel"/>
</dbReference>
<dbReference type="InterPro" id="IPR011993">
    <property type="entry name" value="PH-like_dom_sf"/>
</dbReference>
<dbReference type="Gene3D" id="2.30.29.30">
    <property type="entry name" value="Pleckstrin-homology domain (PH domain)/Phosphotyrosine-binding domain (PTB)"/>
    <property type="match status" value="1"/>
</dbReference>
<keyword evidence="3" id="KW-0862">Zinc</keyword>
<dbReference type="SUPFAM" id="SSF50729">
    <property type="entry name" value="PH domain-like"/>
    <property type="match status" value="1"/>
</dbReference>
<dbReference type="SMR" id="B4JXG6"/>
<dbReference type="Gene3D" id="3.30.40.10">
    <property type="entry name" value="Zinc/RING finger domain, C3HC4 (zinc finger)"/>
    <property type="match status" value="1"/>
</dbReference>
<dbReference type="CDD" id="cd15717">
    <property type="entry name" value="FYVE_PKHF"/>
    <property type="match status" value="1"/>
</dbReference>
<feature type="region of interest" description="Disordered" evidence="5">
    <location>
        <begin position="240"/>
        <end position="299"/>
    </location>
</feature>
<dbReference type="GO" id="GO:0007032">
    <property type="term" value="P:endosome organization"/>
    <property type="evidence" value="ECO:0007669"/>
    <property type="project" value="TreeGrafter"/>
</dbReference>
<evidence type="ECO:0000256" key="5">
    <source>
        <dbReference type="SAM" id="MobiDB-lite"/>
    </source>
</evidence>
<dbReference type="eggNOG" id="KOG1729">
    <property type="taxonomic scope" value="Eukaryota"/>
</dbReference>
<dbReference type="GO" id="GO:0035091">
    <property type="term" value="F:phosphatidylinositol binding"/>
    <property type="evidence" value="ECO:0007669"/>
    <property type="project" value="TreeGrafter"/>
</dbReference>
<dbReference type="Proteomes" id="UP000001070">
    <property type="component" value="Unassembled WGS sequence"/>
</dbReference>
<dbReference type="GO" id="GO:0008333">
    <property type="term" value="P:endosome to lysosome transport"/>
    <property type="evidence" value="ECO:0007669"/>
    <property type="project" value="TreeGrafter"/>
</dbReference>
<dbReference type="CDD" id="cd01218">
    <property type="entry name" value="PH_Phafin2-like"/>
    <property type="match status" value="1"/>
</dbReference>
<keyword evidence="2 4" id="KW-0863">Zinc-finger</keyword>
<reference evidence="8 9" key="1">
    <citation type="journal article" date="2007" name="Nature">
        <title>Evolution of genes and genomes on the Drosophila phylogeny.</title>
        <authorList>
            <consortium name="Drosophila 12 Genomes Consortium"/>
            <person name="Clark A.G."/>
            <person name="Eisen M.B."/>
            <person name="Smith D.R."/>
            <person name="Bergman C.M."/>
            <person name="Oliver B."/>
            <person name="Markow T.A."/>
            <person name="Kaufman T.C."/>
            <person name="Kellis M."/>
            <person name="Gelbart W."/>
            <person name="Iyer V.N."/>
            <person name="Pollard D.A."/>
            <person name="Sackton T.B."/>
            <person name="Larracuente A.M."/>
            <person name="Singh N.D."/>
            <person name="Abad J.P."/>
            <person name="Abt D.N."/>
            <person name="Adryan B."/>
            <person name="Aguade M."/>
            <person name="Akashi H."/>
            <person name="Anderson W.W."/>
            <person name="Aquadro C.F."/>
            <person name="Ardell D.H."/>
            <person name="Arguello R."/>
            <person name="Artieri C.G."/>
            <person name="Barbash D.A."/>
            <person name="Barker D."/>
            <person name="Barsanti P."/>
            <person name="Batterham P."/>
            <person name="Batzoglou S."/>
            <person name="Begun D."/>
            <person name="Bhutkar A."/>
            <person name="Blanco E."/>
            <person name="Bosak S.A."/>
            <person name="Bradley R.K."/>
            <person name="Brand A.D."/>
            <person name="Brent M.R."/>
            <person name="Brooks A.N."/>
            <person name="Brown R.H."/>
            <person name="Butlin R.K."/>
            <person name="Caggese C."/>
            <person name="Calvi B.R."/>
            <person name="Bernardo de Carvalho A."/>
            <person name="Caspi A."/>
            <person name="Castrezana S."/>
            <person name="Celniker S.E."/>
            <person name="Chang J.L."/>
            <person name="Chapple C."/>
            <person name="Chatterji S."/>
            <person name="Chinwalla A."/>
            <person name="Civetta A."/>
            <person name="Clifton S.W."/>
            <person name="Comeron J.M."/>
            <person name="Costello J.C."/>
            <person name="Coyne J.A."/>
            <person name="Daub J."/>
            <person name="David R.G."/>
            <person name="Delcher A.L."/>
            <person name="Delehaunty K."/>
            <person name="Do C.B."/>
            <person name="Ebling H."/>
            <person name="Edwards K."/>
            <person name="Eickbush T."/>
            <person name="Evans J.D."/>
            <person name="Filipski A."/>
            <person name="Findeiss S."/>
            <person name="Freyhult E."/>
            <person name="Fulton L."/>
            <person name="Fulton R."/>
            <person name="Garcia A.C."/>
            <person name="Gardiner A."/>
            <person name="Garfield D.A."/>
            <person name="Garvin B.E."/>
            <person name="Gibson G."/>
            <person name="Gilbert D."/>
            <person name="Gnerre S."/>
            <person name="Godfrey J."/>
            <person name="Good R."/>
            <person name="Gotea V."/>
            <person name="Gravely B."/>
            <person name="Greenberg A.J."/>
            <person name="Griffiths-Jones S."/>
            <person name="Gross S."/>
            <person name="Guigo R."/>
            <person name="Gustafson E.A."/>
            <person name="Haerty W."/>
            <person name="Hahn M.W."/>
            <person name="Halligan D.L."/>
            <person name="Halpern A.L."/>
            <person name="Halter G.M."/>
            <person name="Han M.V."/>
            <person name="Heger A."/>
            <person name="Hillier L."/>
            <person name="Hinrichs A.S."/>
            <person name="Holmes I."/>
            <person name="Hoskins R.A."/>
            <person name="Hubisz M.J."/>
            <person name="Hultmark D."/>
            <person name="Huntley M.A."/>
            <person name="Jaffe D.B."/>
            <person name="Jagadeeshan S."/>
            <person name="Jeck W.R."/>
            <person name="Johnson J."/>
            <person name="Jones C.D."/>
            <person name="Jordan W.C."/>
            <person name="Karpen G.H."/>
            <person name="Kataoka E."/>
            <person name="Keightley P.D."/>
            <person name="Kheradpour P."/>
            <person name="Kirkness E.F."/>
            <person name="Koerich L.B."/>
            <person name="Kristiansen K."/>
            <person name="Kudrna D."/>
            <person name="Kulathinal R.J."/>
            <person name="Kumar S."/>
            <person name="Kwok R."/>
            <person name="Lander E."/>
            <person name="Langley C.H."/>
            <person name="Lapoint R."/>
            <person name="Lazzaro B.P."/>
            <person name="Lee S.J."/>
            <person name="Levesque L."/>
            <person name="Li R."/>
            <person name="Lin C.F."/>
            <person name="Lin M.F."/>
            <person name="Lindblad-Toh K."/>
            <person name="Llopart A."/>
            <person name="Long M."/>
            <person name="Low L."/>
            <person name="Lozovsky E."/>
            <person name="Lu J."/>
            <person name="Luo M."/>
            <person name="Machado C.A."/>
            <person name="Makalowski W."/>
            <person name="Marzo M."/>
            <person name="Matsuda M."/>
            <person name="Matzkin L."/>
            <person name="McAllister B."/>
            <person name="McBride C.S."/>
            <person name="McKernan B."/>
            <person name="McKernan K."/>
            <person name="Mendez-Lago M."/>
            <person name="Minx P."/>
            <person name="Mollenhauer M.U."/>
            <person name="Montooth K."/>
            <person name="Mount S.M."/>
            <person name="Mu X."/>
            <person name="Myers E."/>
            <person name="Negre B."/>
            <person name="Newfeld S."/>
            <person name="Nielsen R."/>
            <person name="Noor M.A."/>
            <person name="O'Grady P."/>
            <person name="Pachter L."/>
            <person name="Papaceit M."/>
            <person name="Parisi M.J."/>
            <person name="Parisi M."/>
            <person name="Parts L."/>
            <person name="Pedersen J.S."/>
            <person name="Pesole G."/>
            <person name="Phillippy A.M."/>
            <person name="Ponting C.P."/>
            <person name="Pop M."/>
            <person name="Porcelli D."/>
            <person name="Powell J.R."/>
            <person name="Prohaska S."/>
            <person name="Pruitt K."/>
            <person name="Puig M."/>
            <person name="Quesneville H."/>
            <person name="Ram K.R."/>
            <person name="Rand D."/>
            <person name="Rasmussen M.D."/>
            <person name="Reed L.K."/>
            <person name="Reenan R."/>
            <person name="Reily A."/>
            <person name="Remington K.A."/>
            <person name="Rieger T.T."/>
            <person name="Ritchie M.G."/>
            <person name="Robin C."/>
            <person name="Rogers Y.H."/>
            <person name="Rohde C."/>
            <person name="Rozas J."/>
            <person name="Rubenfield M.J."/>
            <person name="Ruiz A."/>
            <person name="Russo S."/>
            <person name="Salzberg S.L."/>
            <person name="Sanchez-Gracia A."/>
            <person name="Saranga D.J."/>
            <person name="Sato H."/>
            <person name="Schaeffer S.W."/>
            <person name="Schatz M.C."/>
            <person name="Schlenke T."/>
            <person name="Schwartz R."/>
            <person name="Segarra C."/>
            <person name="Singh R.S."/>
            <person name="Sirot L."/>
            <person name="Sirota M."/>
            <person name="Sisneros N.B."/>
            <person name="Smith C.D."/>
            <person name="Smith T.F."/>
            <person name="Spieth J."/>
            <person name="Stage D.E."/>
            <person name="Stark A."/>
            <person name="Stephan W."/>
            <person name="Strausberg R.L."/>
            <person name="Strempel S."/>
            <person name="Sturgill D."/>
            <person name="Sutton G."/>
            <person name="Sutton G.G."/>
            <person name="Tao W."/>
            <person name="Teichmann S."/>
            <person name="Tobari Y.N."/>
            <person name="Tomimura Y."/>
            <person name="Tsolas J.M."/>
            <person name="Valente V.L."/>
            <person name="Venter E."/>
            <person name="Venter J.C."/>
            <person name="Vicario S."/>
            <person name="Vieira F.G."/>
            <person name="Vilella A.J."/>
            <person name="Villasante A."/>
            <person name="Walenz B."/>
            <person name="Wang J."/>
            <person name="Wasserman M."/>
            <person name="Watts T."/>
            <person name="Wilson D."/>
            <person name="Wilson R.K."/>
            <person name="Wing R.A."/>
            <person name="Wolfner M.F."/>
            <person name="Wong A."/>
            <person name="Wong G.K."/>
            <person name="Wu C.I."/>
            <person name="Wu G."/>
            <person name="Yamamoto D."/>
            <person name="Yang H.P."/>
            <person name="Yang S.P."/>
            <person name="Yorke J.A."/>
            <person name="Yoshida K."/>
            <person name="Zdobnov E."/>
            <person name="Zhang P."/>
            <person name="Zhang Y."/>
            <person name="Zimin A.V."/>
            <person name="Baldwin J."/>
            <person name="Abdouelleil A."/>
            <person name="Abdulkadir J."/>
            <person name="Abebe A."/>
            <person name="Abera B."/>
            <person name="Abreu J."/>
            <person name="Acer S.C."/>
            <person name="Aftuck L."/>
            <person name="Alexander A."/>
            <person name="An P."/>
            <person name="Anderson E."/>
            <person name="Anderson S."/>
            <person name="Arachi H."/>
            <person name="Azer M."/>
            <person name="Bachantsang P."/>
            <person name="Barry A."/>
            <person name="Bayul T."/>
            <person name="Berlin A."/>
            <person name="Bessette D."/>
            <person name="Bloom T."/>
            <person name="Blye J."/>
            <person name="Boguslavskiy L."/>
            <person name="Bonnet C."/>
            <person name="Boukhgalter B."/>
            <person name="Bourzgui I."/>
            <person name="Brown A."/>
            <person name="Cahill P."/>
            <person name="Channer S."/>
            <person name="Cheshatsang Y."/>
            <person name="Chuda L."/>
            <person name="Citroen M."/>
            <person name="Collymore A."/>
            <person name="Cooke P."/>
            <person name="Costello M."/>
            <person name="D'Aco K."/>
            <person name="Daza R."/>
            <person name="De Haan G."/>
            <person name="DeGray S."/>
            <person name="DeMaso C."/>
            <person name="Dhargay N."/>
            <person name="Dooley K."/>
            <person name="Dooley E."/>
            <person name="Doricent M."/>
            <person name="Dorje P."/>
            <person name="Dorjee K."/>
            <person name="Dupes A."/>
            <person name="Elong R."/>
            <person name="Falk J."/>
            <person name="Farina A."/>
            <person name="Faro S."/>
            <person name="Ferguson D."/>
            <person name="Fisher S."/>
            <person name="Foley C.D."/>
            <person name="Franke A."/>
            <person name="Friedrich D."/>
            <person name="Gadbois L."/>
            <person name="Gearin G."/>
            <person name="Gearin C.R."/>
            <person name="Giannoukos G."/>
            <person name="Goode T."/>
            <person name="Graham J."/>
            <person name="Grandbois E."/>
            <person name="Grewal S."/>
            <person name="Gyaltsen K."/>
            <person name="Hafez N."/>
            <person name="Hagos B."/>
            <person name="Hall J."/>
            <person name="Henson C."/>
            <person name="Hollinger A."/>
            <person name="Honan T."/>
            <person name="Huard M.D."/>
            <person name="Hughes L."/>
            <person name="Hurhula B."/>
            <person name="Husby M.E."/>
            <person name="Kamat A."/>
            <person name="Kanga B."/>
            <person name="Kashin S."/>
            <person name="Khazanovich D."/>
            <person name="Kisner P."/>
            <person name="Lance K."/>
            <person name="Lara M."/>
            <person name="Lee W."/>
            <person name="Lennon N."/>
            <person name="Letendre F."/>
            <person name="LeVine R."/>
            <person name="Lipovsky A."/>
            <person name="Liu X."/>
            <person name="Liu J."/>
            <person name="Liu S."/>
            <person name="Lokyitsang T."/>
            <person name="Lokyitsang Y."/>
            <person name="Lubonja R."/>
            <person name="Lui A."/>
            <person name="MacDonald P."/>
            <person name="Magnisalis V."/>
            <person name="Maru K."/>
            <person name="Matthews C."/>
            <person name="McCusker W."/>
            <person name="McDonough S."/>
            <person name="Mehta T."/>
            <person name="Meldrim J."/>
            <person name="Meneus L."/>
            <person name="Mihai O."/>
            <person name="Mihalev A."/>
            <person name="Mihova T."/>
            <person name="Mittelman R."/>
            <person name="Mlenga V."/>
            <person name="Montmayeur A."/>
            <person name="Mulrain L."/>
            <person name="Navidi A."/>
            <person name="Naylor J."/>
            <person name="Negash T."/>
            <person name="Nguyen T."/>
            <person name="Nguyen N."/>
            <person name="Nicol R."/>
            <person name="Norbu C."/>
            <person name="Norbu N."/>
            <person name="Novod N."/>
            <person name="O'Neill B."/>
            <person name="Osman S."/>
            <person name="Markiewicz E."/>
            <person name="Oyono O.L."/>
            <person name="Patti C."/>
            <person name="Phunkhang P."/>
            <person name="Pierre F."/>
            <person name="Priest M."/>
            <person name="Raghuraman S."/>
            <person name="Rege F."/>
            <person name="Reyes R."/>
            <person name="Rise C."/>
            <person name="Rogov P."/>
            <person name="Ross K."/>
            <person name="Ryan E."/>
            <person name="Settipalli S."/>
            <person name="Shea T."/>
            <person name="Sherpa N."/>
            <person name="Shi L."/>
            <person name="Shih D."/>
            <person name="Sparrow T."/>
            <person name="Spaulding J."/>
            <person name="Stalker J."/>
            <person name="Stange-Thomann N."/>
            <person name="Stavropoulos S."/>
            <person name="Stone C."/>
            <person name="Strader C."/>
            <person name="Tesfaye S."/>
            <person name="Thomson T."/>
            <person name="Thoulutsang Y."/>
            <person name="Thoulutsang D."/>
            <person name="Topham K."/>
            <person name="Topping I."/>
            <person name="Tsamla T."/>
            <person name="Vassiliev H."/>
            <person name="Vo A."/>
            <person name="Wangchuk T."/>
            <person name="Wangdi T."/>
            <person name="Weiand M."/>
            <person name="Wilkinson J."/>
            <person name="Wilson A."/>
            <person name="Yadav S."/>
            <person name="Young G."/>
            <person name="Yu Q."/>
            <person name="Zembek L."/>
            <person name="Zhong D."/>
            <person name="Zimmer A."/>
            <person name="Zwirko Z."/>
            <person name="Jaffe D.B."/>
            <person name="Alvarez P."/>
            <person name="Brockman W."/>
            <person name="Butler J."/>
            <person name="Chin C."/>
            <person name="Gnerre S."/>
            <person name="Grabherr M."/>
            <person name="Kleber M."/>
            <person name="Mauceli E."/>
            <person name="MacCallum I."/>
        </authorList>
    </citation>
    <scope>NUCLEOTIDE SEQUENCE [LARGE SCALE GENOMIC DNA]</scope>
    <source>
        <strain evidence="9">Tucson 15287-2541.00</strain>
    </source>
</reference>
<evidence type="ECO:0000313" key="8">
    <source>
        <dbReference type="EMBL" id="EDV95442.1"/>
    </source>
</evidence>
<dbReference type="SMART" id="SM00064">
    <property type="entry name" value="FYVE"/>
    <property type="match status" value="1"/>
</dbReference>
<dbReference type="PANTHER" id="PTHR46280">
    <property type="entry name" value="PLECKSTRIN HOMOLOGY DOMAIN-CONTAINING FAMILY F MEMBER 2-RELATED"/>
    <property type="match status" value="1"/>
</dbReference>
<evidence type="ECO:0000256" key="3">
    <source>
        <dbReference type="ARBA" id="ARBA00022833"/>
    </source>
</evidence>
<sequence length="321" mass="34169">MVDRLVNSELNTRRIASVESCFGSSGVPLAVPGRVLVGEGVLTKMCRKRPKSRQFFLFNDILVYGNIVIGKKKYNKQHIMPLEEVSLESIADNQQYRNGWYIRTTTKSFVVYAATSTEKQEWMAHINKCVEDLLRKSGKKPVENHAAVWVPDAEASICMRCKKTQFTFVQRRHHCRNCGAVVCAACSSKKFLLPQQSGKALRVCDACYETLRHTTSGPAGSSSTAGSAAGSKLNASGAAAAAAASNDSSNDDDTDEDTASPPAEGHDEPRFYGDNSTLSAQDESIGGGSTALSSPTAAAATGATVASATPATASSVSNNNC</sequence>
<dbReference type="FunFam" id="2.30.29.30:FF:000167">
    <property type="entry name" value="Pleckstrin homology domain-containing family F member 2"/>
    <property type="match status" value="1"/>
</dbReference>
<proteinExistence type="predicted"/>
<dbReference type="PROSITE" id="PS50178">
    <property type="entry name" value="ZF_FYVE"/>
    <property type="match status" value="1"/>
</dbReference>
<dbReference type="OrthoDB" id="70570at2759"/>
<dbReference type="EMBL" id="CH916376">
    <property type="protein sequence ID" value="EDV95442.1"/>
    <property type="molecule type" value="Genomic_DNA"/>
</dbReference>
<evidence type="ECO:0000313" key="9">
    <source>
        <dbReference type="Proteomes" id="UP000001070"/>
    </source>
</evidence>
<dbReference type="SMART" id="SM00233">
    <property type="entry name" value="PH"/>
    <property type="match status" value="1"/>
</dbReference>
<dbReference type="Pfam" id="PF01363">
    <property type="entry name" value="FYVE"/>
    <property type="match status" value="1"/>
</dbReference>
<dbReference type="InterPro" id="IPR001849">
    <property type="entry name" value="PH_domain"/>
</dbReference>
<dbReference type="InterPro" id="IPR037871">
    <property type="entry name" value="PH_Phafin"/>
</dbReference>
<evidence type="ECO:0000256" key="2">
    <source>
        <dbReference type="ARBA" id="ARBA00022771"/>
    </source>
</evidence>
<dbReference type="PANTHER" id="PTHR46280:SF3">
    <property type="entry name" value="PLECKSTRIN HOMOLOGY DOMAIN-CONTAINING FAMILY F MEMBER 1 HOMOLOG"/>
    <property type="match status" value="1"/>
</dbReference>
<gene>
    <name evidence="8" type="primary">Dgri\GH17951</name>
    <name evidence="8" type="ORF">Dgri_GH17951</name>
</gene>
<feature type="domain" description="PH" evidence="6">
    <location>
        <begin position="35"/>
        <end position="131"/>
    </location>
</feature>
<dbReference type="GO" id="GO:0005769">
    <property type="term" value="C:early endosome"/>
    <property type="evidence" value="ECO:0007669"/>
    <property type="project" value="TreeGrafter"/>
</dbReference>
<dbReference type="Pfam" id="PF00169">
    <property type="entry name" value="PH"/>
    <property type="match status" value="1"/>
</dbReference>
<feature type="compositionally biased region" description="Low complexity" evidence="5">
    <location>
        <begin position="290"/>
        <end position="299"/>
    </location>
</feature>
<keyword evidence="1" id="KW-0479">Metal-binding</keyword>
<dbReference type="AlphaFoldDB" id="B4JXG6"/>
<dbReference type="InterPro" id="IPR011011">
    <property type="entry name" value="Znf_FYVE_PHD"/>
</dbReference>
<dbReference type="GO" id="GO:0008270">
    <property type="term" value="F:zinc ion binding"/>
    <property type="evidence" value="ECO:0007669"/>
    <property type="project" value="UniProtKB-KW"/>
</dbReference>
<dbReference type="InterPro" id="IPR013083">
    <property type="entry name" value="Znf_RING/FYVE/PHD"/>
</dbReference>
<dbReference type="OMA" id="PVRVCEH"/>
<dbReference type="InterPro" id="IPR051765">
    <property type="entry name" value="PH_domain-containing_F"/>
</dbReference>
<evidence type="ECO:0000256" key="4">
    <source>
        <dbReference type="PROSITE-ProRule" id="PRU00091"/>
    </source>
</evidence>
<dbReference type="InParanoid" id="B4JXG6"/>
<evidence type="ECO:0000259" key="7">
    <source>
        <dbReference type="PROSITE" id="PS50178"/>
    </source>
</evidence>
<evidence type="ECO:0000259" key="6">
    <source>
        <dbReference type="PROSITE" id="PS50003"/>
    </source>
</evidence>
<dbReference type="PROSITE" id="PS50003">
    <property type="entry name" value="PH_DOMAIN"/>
    <property type="match status" value="1"/>
</dbReference>
<feature type="compositionally biased region" description="Acidic residues" evidence="5">
    <location>
        <begin position="249"/>
        <end position="258"/>
    </location>
</feature>
<accession>B4JXG6</accession>
<dbReference type="SUPFAM" id="SSF57903">
    <property type="entry name" value="FYVE/PHD zinc finger"/>
    <property type="match status" value="1"/>
</dbReference>
<protein>
    <submittedName>
        <fullName evidence="8">GH17951</fullName>
    </submittedName>
</protein>
<dbReference type="PhylomeDB" id="B4JXG6"/>
<name>B4JXG6_DROGR</name>
<dbReference type="FunCoup" id="B4JXG6">
    <property type="interactions" value="812"/>
</dbReference>
<organism evidence="9">
    <name type="scientific">Drosophila grimshawi</name>
    <name type="common">Hawaiian fruit fly</name>
    <name type="synonym">Idiomyia grimshawi</name>
    <dbReference type="NCBI Taxonomy" id="7222"/>
    <lineage>
        <taxon>Eukaryota</taxon>
        <taxon>Metazoa</taxon>
        <taxon>Ecdysozoa</taxon>
        <taxon>Arthropoda</taxon>
        <taxon>Hexapoda</taxon>
        <taxon>Insecta</taxon>
        <taxon>Pterygota</taxon>
        <taxon>Neoptera</taxon>
        <taxon>Endopterygota</taxon>
        <taxon>Diptera</taxon>
        <taxon>Brachycera</taxon>
        <taxon>Muscomorpha</taxon>
        <taxon>Ephydroidea</taxon>
        <taxon>Drosophilidae</taxon>
        <taxon>Drosophila</taxon>
        <taxon>Hawaiian Drosophila</taxon>
    </lineage>
</organism>
<keyword evidence="9" id="KW-1185">Reference proteome</keyword>
<dbReference type="HOGENOM" id="CLU_064864_1_0_1"/>
<evidence type="ECO:0000256" key="1">
    <source>
        <dbReference type="ARBA" id="ARBA00022723"/>
    </source>
</evidence>
<dbReference type="InterPro" id="IPR000306">
    <property type="entry name" value="Znf_FYVE"/>
</dbReference>
<feature type="domain" description="FYVE-type" evidence="7">
    <location>
        <begin position="152"/>
        <end position="212"/>
    </location>
</feature>
<dbReference type="STRING" id="7222.B4JXG6"/>